<dbReference type="Proteomes" id="UP000008672">
    <property type="component" value="Unassembled WGS sequence"/>
</dbReference>
<dbReference type="InterPro" id="IPR012337">
    <property type="entry name" value="RNaseH-like_sf"/>
</dbReference>
<dbReference type="EMBL" id="AFYH01021756">
    <property type="status" value="NOT_ANNOTATED_CDS"/>
    <property type="molecule type" value="Genomic_DNA"/>
</dbReference>
<protein>
    <recommendedName>
        <fullName evidence="3">DUF4371 domain-containing protein</fullName>
    </recommendedName>
</protein>
<dbReference type="eggNOG" id="ENOG502QS6T">
    <property type="taxonomic scope" value="Eukaryota"/>
</dbReference>
<dbReference type="GeneTree" id="ENSGT00950000182812"/>
<dbReference type="STRING" id="7897.ENSLACP00000020685"/>
<reference evidence="1" key="2">
    <citation type="submission" date="2025-08" db="UniProtKB">
        <authorList>
            <consortium name="Ensembl"/>
        </authorList>
    </citation>
    <scope>IDENTIFICATION</scope>
</reference>
<keyword evidence="2" id="KW-1185">Reference proteome</keyword>
<dbReference type="Ensembl" id="ENSLACT00000020825.1">
    <property type="protein sequence ID" value="ENSLACP00000020685.1"/>
    <property type="gene ID" value="ENSLACG00000018175.1"/>
</dbReference>
<evidence type="ECO:0000313" key="2">
    <source>
        <dbReference type="Proteomes" id="UP000008672"/>
    </source>
</evidence>
<organism evidence="1 2">
    <name type="scientific">Latimeria chalumnae</name>
    <name type="common">Coelacanth</name>
    <dbReference type="NCBI Taxonomy" id="7897"/>
    <lineage>
        <taxon>Eukaryota</taxon>
        <taxon>Metazoa</taxon>
        <taxon>Chordata</taxon>
        <taxon>Craniata</taxon>
        <taxon>Vertebrata</taxon>
        <taxon>Euteleostomi</taxon>
        <taxon>Coelacanthiformes</taxon>
        <taxon>Coelacanthidae</taxon>
        <taxon>Latimeria</taxon>
    </lineage>
</organism>
<dbReference type="SUPFAM" id="SSF53098">
    <property type="entry name" value="Ribonuclease H-like"/>
    <property type="match status" value="1"/>
</dbReference>
<dbReference type="PANTHER" id="PTHR45913:SF5">
    <property type="entry name" value="GENERAL TRANSCRIPTION FACTOR II-I REPEAT DOMAIN-CONTAINING PROTEIN 2A-LIKE PROTEIN"/>
    <property type="match status" value="1"/>
</dbReference>
<reference evidence="2" key="1">
    <citation type="submission" date="2011-08" db="EMBL/GenBank/DDBJ databases">
        <title>The draft genome of Latimeria chalumnae.</title>
        <authorList>
            <person name="Di Palma F."/>
            <person name="Alfoldi J."/>
            <person name="Johnson J."/>
            <person name="Berlin A."/>
            <person name="Gnerre S."/>
            <person name="Jaffe D."/>
            <person name="MacCallum I."/>
            <person name="Young S."/>
            <person name="Walker B.J."/>
            <person name="Lander E."/>
            <person name="Lindblad-Toh K."/>
        </authorList>
    </citation>
    <scope>NUCLEOTIDE SEQUENCE [LARGE SCALE GENOMIC DNA]</scope>
    <source>
        <strain evidence="2">Wild caught</strain>
    </source>
</reference>
<accession>H3BFL4</accession>
<evidence type="ECO:0008006" key="3">
    <source>
        <dbReference type="Google" id="ProtNLM"/>
    </source>
</evidence>
<name>H3BFL4_LATCH</name>
<evidence type="ECO:0000313" key="1">
    <source>
        <dbReference type="Ensembl" id="ENSLACP00000020685.1"/>
    </source>
</evidence>
<dbReference type="OMA" id="VNSERYP"/>
<sequence length="424" mass="48046">LSLAVDESTDIGDVAQLCIWIRCIDTVNFEITEDLLSLKSLHDRTRGKDIYIAVRQMNVPLNSVVSVTTDGAPCMTGKHRELVAEMTKEQPNLLTFHCIVHQQALCSKLGDGHMKGVMDKVVKVVNFIRARPLLHRRFVSLLQEIDSSYGDILLHTEVRWLRFVALLPKIVWFLSEIGEEDKYPELKDDSWKEDLSFLANLTGHLNKLNLQLQSEGKVIDELMCAVASFKIKLELFIAQIKEGDLVHFPMLNEACEGALRSDKREKFVATLQQLQKTFSSRFGDFVKVQSAGVFLRDPYTFPIVKLKDLATTFHLPRHELEEELSDLQGQGASYVAQHASSVQELWKCVAGQTLRLLSAKIQSIFGSTYIWERTFSAMCWIKSRYRARLTDANNHAQLRCAVTHLQPDCEGITASNKGNCQISH</sequence>
<dbReference type="AlphaFoldDB" id="H3BFL4"/>
<proteinExistence type="predicted"/>
<dbReference type="HOGENOM" id="CLU_021316_5_1_1"/>
<reference evidence="1" key="3">
    <citation type="submission" date="2025-09" db="UniProtKB">
        <authorList>
            <consortium name="Ensembl"/>
        </authorList>
    </citation>
    <scope>IDENTIFICATION</scope>
</reference>
<dbReference type="PANTHER" id="PTHR45913">
    <property type="entry name" value="EPM2A-INTERACTING PROTEIN 1"/>
    <property type="match status" value="1"/>
</dbReference>
<dbReference type="InParanoid" id="H3BFL4"/>